<feature type="compositionally biased region" description="Basic and acidic residues" evidence="6">
    <location>
        <begin position="1"/>
        <end position="10"/>
    </location>
</feature>
<dbReference type="GO" id="GO:0008270">
    <property type="term" value="F:zinc ion binding"/>
    <property type="evidence" value="ECO:0007669"/>
    <property type="project" value="UniProtKB-KW"/>
</dbReference>
<dbReference type="RefSeq" id="YP_007250556.1">
    <property type="nucleotide sequence ID" value="NC_019945.1"/>
</dbReference>
<dbReference type="InterPro" id="IPR001841">
    <property type="entry name" value="Znf_RING"/>
</dbReference>
<feature type="compositionally biased region" description="Basic and acidic residues" evidence="6">
    <location>
        <begin position="30"/>
        <end position="44"/>
    </location>
</feature>
<evidence type="ECO:0000313" key="9">
    <source>
        <dbReference type="Proteomes" id="UP000202315"/>
    </source>
</evidence>
<evidence type="ECO:0000256" key="4">
    <source>
        <dbReference type="PROSITE-ProRule" id="PRU00175"/>
    </source>
</evidence>
<dbReference type="PROSITE" id="PS50089">
    <property type="entry name" value="ZF_RING_2"/>
    <property type="match status" value="1"/>
</dbReference>
<keyword evidence="2 4" id="KW-0863">Zinc-finger</keyword>
<accession>L0CLH7</accession>
<dbReference type="InterPro" id="IPR017907">
    <property type="entry name" value="Znf_RING_CS"/>
</dbReference>
<feature type="compositionally biased region" description="Polar residues" evidence="6">
    <location>
        <begin position="50"/>
        <end position="59"/>
    </location>
</feature>
<evidence type="ECO:0000259" key="7">
    <source>
        <dbReference type="PROSITE" id="PS50089"/>
    </source>
</evidence>
<dbReference type="InterPro" id="IPR013083">
    <property type="entry name" value="Znf_RING/FYVE/PHD"/>
</dbReference>
<keyword evidence="3" id="KW-0862">Zinc</keyword>
<dbReference type="OrthoDB" id="8064at10239"/>
<evidence type="ECO:0000256" key="1">
    <source>
        <dbReference type="ARBA" id="ARBA00022723"/>
    </source>
</evidence>
<keyword evidence="1" id="KW-0479">Metal-binding</keyword>
<dbReference type="PROSITE" id="PS00518">
    <property type="entry name" value="ZF_RING_1"/>
    <property type="match status" value="1"/>
</dbReference>
<evidence type="ECO:0000256" key="5">
    <source>
        <dbReference type="SAM" id="Coils"/>
    </source>
</evidence>
<feature type="domain" description="RING-type" evidence="7">
    <location>
        <begin position="133"/>
        <end position="186"/>
    </location>
</feature>
<evidence type="ECO:0000313" key="8">
    <source>
        <dbReference type="EMBL" id="AGA16300.1"/>
    </source>
</evidence>
<dbReference type="SMART" id="SM00184">
    <property type="entry name" value="RING"/>
    <property type="match status" value="1"/>
</dbReference>
<dbReference type="KEGG" id="vg:14340173"/>
<keyword evidence="9" id="KW-1185">Reference proteome</keyword>
<feature type="coiled-coil region" evidence="5">
    <location>
        <begin position="238"/>
        <end position="293"/>
    </location>
</feature>
<name>L0CLH7_9ABAC</name>
<evidence type="ECO:0000256" key="3">
    <source>
        <dbReference type="ARBA" id="ARBA00022833"/>
    </source>
</evidence>
<feature type="region of interest" description="Disordered" evidence="6">
    <location>
        <begin position="1"/>
        <end position="59"/>
    </location>
</feature>
<dbReference type="CDD" id="cd16449">
    <property type="entry name" value="RING-HC"/>
    <property type="match status" value="1"/>
</dbReference>
<dbReference type="EMBL" id="JX467702">
    <property type="protein sequence ID" value="AGA16300.1"/>
    <property type="molecule type" value="Genomic_DNA"/>
</dbReference>
<evidence type="ECO:0000256" key="6">
    <source>
        <dbReference type="SAM" id="MobiDB-lite"/>
    </source>
</evidence>
<dbReference type="Gene3D" id="3.30.40.10">
    <property type="entry name" value="Zinc/RING finger domain, C3HC4 (zinc finger)"/>
    <property type="match status" value="1"/>
</dbReference>
<gene>
    <name evidence="8" type="primary">pe38</name>
</gene>
<sequence length="363" mass="42429">MPRIIRDSQRRTPYHRSNHHWRAPRNQRPPRQESQRPPRQDPPRQENQNSPPRESSNLQQLHNEFQLTVDSINRHNEIQQTREAILHARQEYRQAALIRARQRQTQLRAIQQKQEKMLAELNSEPVIDLKFECAVCMETYSHQSNDTCPFLVPTTCDHGFCFKCAIDLQGSAMNIPNSTICCPMCNKQIRMWRSCKPGSVVTCKFYKKTQEKVPPVQQYRKIIKVLRERSVITTDDDIPDTQTELAVLEAEMQEEKKLNSELMAKNQQLTEEKGQLNQQIQELQNQINNLTFRRNITVDQQINYNNSAPANLNERFRSLVYSTVSELLIEDRIQSIQNYVYAETSATSCNVNVNVNFGFENTL</sequence>
<dbReference type="GeneID" id="14340173"/>
<dbReference type="Proteomes" id="UP000202315">
    <property type="component" value="Segment"/>
</dbReference>
<keyword evidence="5" id="KW-0175">Coiled coil</keyword>
<organism evidence="8 9">
    <name type="scientific">Thysanoplusia orichalcea nucleopolyhedrovirus</name>
    <dbReference type="NCBI Taxonomy" id="101850"/>
    <lineage>
        <taxon>Viruses</taxon>
        <taxon>Viruses incertae sedis</taxon>
        <taxon>Naldaviricetes</taxon>
        <taxon>Lefavirales</taxon>
        <taxon>Baculoviridae</taxon>
        <taxon>Alphabaculovirus</taxon>
        <taxon>Alphabaculovirus thorichlaceae</taxon>
    </lineage>
</organism>
<evidence type="ECO:0000256" key="2">
    <source>
        <dbReference type="ARBA" id="ARBA00022771"/>
    </source>
</evidence>
<dbReference type="SUPFAM" id="SSF57850">
    <property type="entry name" value="RING/U-box"/>
    <property type="match status" value="1"/>
</dbReference>
<protein>
    <submittedName>
        <fullName evidence="8">Pe38 protein</fullName>
    </submittedName>
</protein>
<feature type="compositionally biased region" description="Basic residues" evidence="6">
    <location>
        <begin position="12"/>
        <end position="25"/>
    </location>
</feature>
<proteinExistence type="predicted"/>
<reference evidence="8 9" key="1">
    <citation type="journal article" date="2012" name="J. Virol.">
        <title>Genome of Thysanoplusia orichalcea multiple nucleopolyhedrovirus lacks the superoxide dismutase gene.</title>
        <authorList>
            <person name="Wang Y.S."/>
            <person name="Huang G.H."/>
            <person name="Cheng X.H."/>
            <person name="Wang X."/>
            <person name="Garretson T.A."/>
            <person name="Dai L.Y."/>
            <person name="Zhang C.X."/>
            <person name="Cheng X.W."/>
        </authorList>
    </citation>
    <scope>NUCLEOTIDE SEQUENCE [LARGE SCALE GENOMIC DNA]</scope>
    <source>
        <strain evidence="8">P2</strain>
    </source>
</reference>